<keyword evidence="3" id="KW-1185">Reference proteome</keyword>
<name>A0AAD4Y5K6_OVIAM</name>
<dbReference type="Proteomes" id="UP001214576">
    <property type="component" value="Unassembled WGS sequence"/>
</dbReference>
<feature type="compositionally biased region" description="Basic and acidic residues" evidence="1">
    <location>
        <begin position="1"/>
        <end position="11"/>
    </location>
</feature>
<comment type="caution">
    <text evidence="2">The sequence shown here is derived from an EMBL/GenBank/DDBJ whole genome shotgun (WGS) entry which is preliminary data.</text>
</comment>
<reference evidence="2" key="1">
    <citation type="submission" date="2022-03" db="EMBL/GenBank/DDBJ databases">
        <title>Genomic analyses of argali, domestic sheep and their hybrids provide insights into chromosomal evolution, heterosis and genetic basis of agronomic traits.</title>
        <authorList>
            <person name="Li M."/>
        </authorList>
    </citation>
    <scope>NUCLEOTIDE SEQUENCE</scope>
    <source>
        <strain evidence="2">CAU-MHL-2022a</strain>
        <tissue evidence="2">Skin</tissue>
    </source>
</reference>
<sequence>MPVRRDGKRQEPNPAESARAAPAARSPRPRSRRPSAPRRLRLRAPTAAGSGPSGAWAAPRPDPAQPGEQRQLRPSGGTVGKLGFLVLPLSEHRKWPCLLLPRPHPVPPTVRSSEPPCWAHYLLRSTHIPRRFSTPRLLLRHRHSLSLLFPSDVTVLVAYLMPKVPSKYTWD</sequence>
<evidence type="ECO:0000256" key="1">
    <source>
        <dbReference type="SAM" id="MobiDB-lite"/>
    </source>
</evidence>
<dbReference type="EMBL" id="JAKZEL010000017">
    <property type="protein sequence ID" value="KAI4535749.1"/>
    <property type="molecule type" value="Genomic_DNA"/>
</dbReference>
<dbReference type="AlphaFoldDB" id="A0AAD4Y5K6"/>
<feature type="compositionally biased region" description="Low complexity" evidence="1">
    <location>
        <begin position="14"/>
        <end position="26"/>
    </location>
</feature>
<feature type="compositionally biased region" description="Low complexity" evidence="1">
    <location>
        <begin position="43"/>
        <end position="59"/>
    </location>
</feature>
<protein>
    <submittedName>
        <fullName evidence="2">Uncharacterized protein</fullName>
    </submittedName>
</protein>
<evidence type="ECO:0000313" key="2">
    <source>
        <dbReference type="EMBL" id="KAI4535749.1"/>
    </source>
</evidence>
<gene>
    <name evidence="2" type="ORF">MG293_014076</name>
</gene>
<evidence type="ECO:0000313" key="3">
    <source>
        <dbReference type="Proteomes" id="UP001214576"/>
    </source>
</evidence>
<feature type="compositionally biased region" description="Basic residues" evidence="1">
    <location>
        <begin position="27"/>
        <end position="42"/>
    </location>
</feature>
<organism evidence="2 3">
    <name type="scientific">Ovis ammon polii</name>
    <dbReference type="NCBI Taxonomy" id="230172"/>
    <lineage>
        <taxon>Eukaryota</taxon>
        <taxon>Metazoa</taxon>
        <taxon>Chordata</taxon>
        <taxon>Craniata</taxon>
        <taxon>Vertebrata</taxon>
        <taxon>Euteleostomi</taxon>
        <taxon>Mammalia</taxon>
        <taxon>Eutheria</taxon>
        <taxon>Laurasiatheria</taxon>
        <taxon>Artiodactyla</taxon>
        <taxon>Ruminantia</taxon>
        <taxon>Pecora</taxon>
        <taxon>Bovidae</taxon>
        <taxon>Caprinae</taxon>
        <taxon>Ovis</taxon>
    </lineage>
</organism>
<feature type="region of interest" description="Disordered" evidence="1">
    <location>
        <begin position="1"/>
        <end position="77"/>
    </location>
</feature>
<proteinExistence type="predicted"/>
<accession>A0AAD4Y5K6</accession>